<dbReference type="EMBL" id="JACHFR010000002">
    <property type="protein sequence ID" value="MBB5219389.1"/>
    <property type="molecule type" value="Genomic_DNA"/>
</dbReference>
<dbReference type="RefSeq" id="WP_184652797.1">
    <property type="nucleotide sequence ID" value="NZ_JACHFR010000002.1"/>
</dbReference>
<dbReference type="EMBL" id="CP031517">
    <property type="protein sequence ID" value="QOS40731.1"/>
    <property type="molecule type" value="Genomic_DNA"/>
</dbReference>
<dbReference type="PANTHER" id="PTHR10963">
    <property type="entry name" value="GLYCOSYL HYDROLASE-RELATED"/>
    <property type="match status" value="1"/>
</dbReference>
<protein>
    <submittedName>
        <fullName evidence="3">Beta-glucanase (GH16 family)</fullName>
    </submittedName>
    <submittedName>
        <fullName evidence="4">Glycoside hydrolase family 16 protein</fullName>
    </submittedName>
</protein>
<evidence type="ECO:0000313" key="5">
    <source>
        <dbReference type="Proteomes" id="UP000578697"/>
    </source>
</evidence>
<keyword evidence="4" id="KW-0378">Hydrolase</keyword>
<proteinExistence type="inferred from homology"/>
<dbReference type="KEGG" id="trc:DYE49_09825"/>
<dbReference type="InterPro" id="IPR050546">
    <property type="entry name" value="Glycosyl_Hydrlase_16"/>
</dbReference>
<gene>
    <name evidence="4" type="ORF">DYE49_09825</name>
    <name evidence="3" type="ORF">HNP77_001758</name>
</gene>
<reference evidence="3 5" key="2">
    <citation type="submission" date="2020-08" db="EMBL/GenBank/DDBJ databases">
        <title>Genomic Encyclopedia of Type Strains, Phase IV (KMG-IV): sequencing the most valuable type-strain genomes for metagenomic binning, comparative biology and taxonomic classification.</title>
        <authorList>
            <person name="Goeker M."/>
        </authorList>
    </citation>
    <scope>NUCLEOTIDE SEQUENCE [LARGE SCALE GENOMIC DNA]</scope>
    <source>
        <strain evidence="3 5">DSM 103679</strain>
    </source>
</reference>
<dbReference type="Gene3D" id="2.60.120.200">
    <property type="match status" value="1"/>
</dbReference>
<dbReference type="AlphaFoldDB" id="A0A840S9L9"/>
<dbReference type="SUPFAM" id="SSF49899">
    <property type="entry name" value="Concanavalin A-like lectins/glucanases"/>
    <property type="match status" value="1"/>
</dbReference>
<dbReference type="PROSITE" id="PS51762">
    <property type="entry name" value="GH16_2"/>
    <property type="match status" value="1"/>
</dbReference>
<dbReference type="Proteomes" id="UP000578697">
    <property type="component" value="Unassembled WGS sequence"/>
</dbReference>
<evidence type="ECO:0000259" key="2">
    <source>
        <dbReference type="PROSITE" id="PS51762"/>
    </source>
</evidence>
<organism evidence="3 5">
    <name type="scientific">Treponema rectale</name>
    <dbReference type="NCBI Taxonomy" id="744512"/>
    <lineage>
        <taxon>Bacteria</taxon>
        <taxon>Pseudomonadati</taxon>
        <taxon>Spirochaetota</taxon>
        <taxon>Spirochaetia</taxon>
        <taxon>Spirochaetales</taxon>
        <taxon>Treponemataceae</taxon>
        <taxon>Treponema</taxon>
    </lineage>
</organism>
<evidence type="ECO:0000313" key="4">
    <source>
        <dbReference type="EMBL" id="QOS40731.1"/>
    </source>
</evidence>
<reference evidence="4 6" key="1">
    <citation type="submission" date="2018-08" db="EMBL/GenBank/DDBJ databases">
        <title>The first complete genome of Treponema rectale (CHPAT), a commensal spirochete of the bovine rectum.</title>
        <authorList>
            <person name="Staton G.J."/>
            <person name="Clegg S.R."/>
            <person name="Carter S.D."/>
            <person name="Radford A.D."/>
            <person name="Darby A."/>
            <person name="Hall N."/>
            <person name="Birtles R.J."/>
            <person name="Evans N.J."/>
        </authorList>
    </citation>
    <scope>NUCLEOTIDE SEQUENCE [LARGE SCALE GENOMIC DNA]</scope>
    <source>
        <strain evidence="4 6">CHPA</strain>
    </source>
</reference>
<sequence>MIPENMKLVWQDNFDGSGLDSAKWKKLVWKKGVVNNEEQCYTDDSETCFIDNGLVIQAVKTENGSWKSARITTAGLCSWKYGYFEAKIKLPAKTDGIWPAFWMMSEENAYGKWPRSGEIDILEYSPATFGSDVYGTVHYGTGTVDKETHFWKNLMRVPLEKLPESADGYHTYGLMWSENEISFYYDGIKSASSWRRYDGDEVRWPFDRSFHFIINLAMGGTLGGKIPENLERASMKIEYVRVWQ</sequence>
<evidence type="ECO:0000313" key="3">
    <source>
        <dbReference type="EMBL" id="MBB5219389.1"/>
    </source>
</evidence>
<dbReference type="CDD" id="cd08023">
    <property type="entry name" value="GH16_laminarinase_like"/>
    <property type="match status" value="1"/>
</dbReference>
<evidence type="ECO:0000256" key="1">
    <source>
        <dbReference type="ARBA" id="ARBA00006865"/>
    </source>
</evidence>
<dbReference type="PANTHER" id="PTHR10963:SF55">
    <property type="entry name" value="GLYCOSIDE HYDROLASE FAMILY 16 PROTEIN"/>
    <property type="match status" value="1"/>
</dbReference>
<feature type="domain" description="GH16" evidence="2">
    <location>
        <begin position="1"/>
        <end position="244"/>
    </location>
</feature>
<evidence type="ECO:0000313" key="6">
    <source>
        <dbReference type="Proteomes" id="UP000593591"/>
    </source>
</evidence>
<dbReference type="InterPro" id="IPR013320">
    <property type="entry name" value="ConA-like_dom_sf"/>
</dbReference>
<dbReference type="GO" id="GO:0005975">
    <property type="term" value="P:carbohydrate metabolic process"/>
    <property type="evidence" value="ECO:0007669"/>
    <property type="project" value="InterPro"/>
</dbReference>
<dbReference type="InterPro" id="IPR000757">
    <property type="entry name" value="Beta-glucanase-like"/>
</dbReference>
<keyword evidence="5" id="KW-1185">Reference proteome</keyword>
<comment type="similarity">
    <text evidence="1">Belongs to the glycosyl hydrolase 16 family.</text>
</comment>
<name>A0A840S9L9_9SPIR</name>
<dbReference type="GO" id="GO:0004553">
    <property type="term" value="F:hydrolase activity, hydrolyzing O-glycosyl compounds"/>
    <property type="evidence" value="ECO:0007669"/>
    <property type="project" value="InterPro"/>
</dbReference>
<dbReference type="Pfam" id="PF00722">
    <property type="entry name" value="Glyco_hydro_16"/>
    <property type="match status" value="1"/>
</dbReference>
<dbReference type="Proteomes" id="UP000593591">
    <property type="component" value="Chromosome"/>
</dbReference>
<accession>A0A840S9L9</accession>